<name>A0AA89BQ38_PINIB</name>
<feature type="compositionally biased region" description="Low complexity" evidence="1">
    <location>
        <begin position="152"/>
        <end position="171"/>
    </location>
</feature>
<reference evidence="3" key="1">
    <citation type="submission" date="2019-08" db="EMBL/GenBank/DDBJ databases">
        <title>The improved chromosome-level genome for the pearl oyster Pinctada fucata martensii using PacBio sequencing and Hi-C.</title>
        <authorList>
            <person name="Zheng Z."/>
        </authorList>
    </citation>
    <scope>NUCLEOTIDE SEQUENCE</scope>
    <source>
        <strain evidence="3">ZZ-2019</strain>
        <tissue evidence="3">Adductor muscle</tissue>
    </source>
</reference>
<keyword evidence="4" id="KW-1185">Reference proteome</keyword>
<feature type="region of interest" description="Disordered" evidence="1">
    <location>
        <begin position="77"/>
        <end position="183"/>
    </location>
</feature>
<proteinExistence type="predicted"/>
<evidence type="ECO:0000256" key="1">
    <source>
        <dbReference type="SAM" id="MobiDB-lite"/>
    </source>
</evidence>
<feature type="domain" description="SURP motif" evidence="2">
    <location>
        <begin position="11"/>
        <end position="53"/>
    </location>
</feature>
<dbReference type="PANTHER" id="PTHR12323">
    <property type="entry name" value="SR-RELATED CTD ASSOCIATED FACTOR 6"/>
    <property type="match status" value="1"/>
</dbReference>
<dbReference type="SMART" id="SM00648">
    <property type="entry name" value="SWAP"/>
    <property type="match status" value="1"/>
</dbReference>
<sequence>MFISDAELKNIVDKLANFVARNGPEFEQMTKQKQKDNPKFSFLFGGEYFNYYQYRVTTEQAIANKQKQQLSQQQQSLVQQAITPQSLPTVPWQPPGQQPGQQPMSQPPPQGLPQQPPPVIPQQPPPQGLPQQPPPTGIPQQPPPQGLPPQQPLQALTQQASPATTTKSAATGCSAPGYDGPAN</sequence>
<dbReference type="Pfam" id="PF01805">
    <property type="entry name" value="Surp"/>
    <property type="match status" value="1"/>
</dbReference>
<organism evidence="3 4">
    <name type="scientific">Pinctada imbricata</name>
    <name type="common">Atlantic pearl-oyster</name>
    <name type="synonym">Pinctada martensii</name>
    <dbReference type="NCBI Taxonomy" id="66713"/>
    <lineage>
        <taxon>Eukaryota</taxon>
        <taxon>Metazoa</taxon>
        <taxon>Spiralia</taxon>
        <taxon>Lophotrochozoa</taxon>
        <taxon>Mollusca</taxon>
        <taxon>Bivalvia</taxon>
        <taxon>Autobranchia</taxon>
        <taxon>Pteriomorphia</taxon>
        <taxon>Pterioida</taxon>
        <taxon>Pterioidea</taxon>
        <taxon>Pteriidae</taxon>
        <taxon>Pinctada</taxon>
    </lineage>
</organism>
<dbReference type="SUPFAM" id="SSF109905">
    <property type="entry name" value="Surp module (SWAP domain)"/>
    <property type="match status" value="1"/>
</dbReference>
<dbReference type="Gene3D" id="1.10.10.790">
    <property type="entry name" value="Surp module"/>
    <property type="match status" value="1"/>
</dbReference>
<protein>
    <recommendedName>
        <fullName evidence="2">SURP motif domain-containing protein</fullName>
    </recommendedName>
</protein>
<feature type="compositionally biased region" description="Pro residues" evidence="1">
    <location>
        <begin position="105"/>
        <end position="151"/>
    </location>
</feature>
<accession>A0AA89BQ38</accession>
<dbReference type="GO" id="GO:0006874">
    <property type="term" value="P:intracellular calcium ion homeostasis"/>
    <property type="evidence" value="ECO:0007669"/>
    <property type="project" value="TreeGrafter"/>
</dbReference>
<dbReference type="GO" id="GO:0006396">
    <property type="term" value="P:RNA processing"/>
    <property type="evidence" value="ECO:0007669"/>
    <property type="project" value="InterPro"/>
</dbReference>
<dbReference type="InterPro" id="IPR035967">
    <property type="entry name" value="SWAP/Surp_sf"/>
</dbReference>
<dbReference type="PROSITE" id="PS50128">
    <property type="entry name" value="SURP"/>
    <property type="match status" value="1"/>
</dbReference>
<dbReference type="Proteomes" id="UP001186944">
    <property type="component" value="Unassembled WGS sequence"/>
</dbReference>
<gene>
    <name evidence="3" type="ORF">FSP39_017867</name>
</gene>
<evidence type="ECO:0000313" key="3">
    <source>
        <dbReference type="EMBL" id="KAK3091195.1"/>
    </source>
</evidence>
<dbReference type="GO" id="GO:0048471">
    <property type="term" value="C:perinuclear region of cytoplasm"/>
    <property type="evidence" value="ECO:0007669"/>
    <property type="project" value="TreeGrafter"/>
</dbReference>
<evidence type="ECO:0000313" key="4">
    <source>
        <dbReference type="Proteomes" id="UP001186944"/>
    </source>
</evidence>
<dbReference type="AlphaFoldDB" id="A0AA89BQ38"/>
<dbReference type="GO" id="GO:0003723">
    <property type="term" value="F:RNA binding"/>
    <property type="evidence" value="ECO:0007669"/>
    <property type="project" value="InterPro"/>
</dbReference>
<dbReference type="InterPro" id="IPR000061">
    <property type="entry name" value="Surp"/>
</dbReference>
<dbReference type="EMBL" id="VSWD01000010">
    <property type="protein sequence ID" value="KAK3091195.1"/>
    <property type="molecule type" value="Genomic_DNA"/>
</dbReference>
<evidence type="ECO:0000259" key="2">
    <source>
        <dbReference type="PROSITE" id="PS50128"/>
    </source>
</evidence>
<dbReference type="PANTHER" id="PTHR12323:SF0">
    <property type="entry name" value="CALCIUM HOMEOSTASIS ENDOPLASMIC RETICULUM PROTEIN"/>
    <property type="match status" value="1"/>
</dbReference>
<comment type="caution">
    <text evidence="3">The sequence shown here is derived from an EMBL/GenBank/DDBJ whole genome shotgun (WGS) entry which is preliminary data.</text>
</comment>